<evidence type="ECO:0000313" key="1">
    <source>
        <dbReference type="EMBL" id="CAG8789740.1"/>
    </source>
</evidence>
<proteinExistence type="predicted"/>
<dbReference type="Proteomes" id="UP000789901">
    <property type="component" value="Unassembled WGS sequence"/>
</dbReference>
<dbReference type="EMBL" id="CAJVQB010019059">
    <property type="protein sequence ID" value="CAG8789740.1"/>
    <property type="molecule type" value="Genomic_DNA"/>
</dbReference>
<comment type="caution">
    <text evidence="1">The sequence shown here is derived from an EMBL/GenBank/DDBJ whole genome shotgun (WGS) entry which is preliminary data.</text>
</comment>
<keyword evidence="2" id="KW-1185">Reference proteome</keyword>
<accession>A0ABN7VQN5</accession>
<organism evidence="1 2">
    <name type="scientific">Gigaspora margarita</name>
    <dbReference type="NCBI Taxonomy" id="4874"/>
    <lineage>
        <taxon>Eukaryota</taxon>
        <taxon>Fungi</taxon>
        <taxon>Fungi incertae sedis</taxon>
        <taxon>Mucoromycota</taxon>
        <taxon>Glomeromycotina</taxon>
        <taxon>Glomeromycetes</taxon>
        <taxon>Diversisporales</taxon>
        <taxon>Gigasporaceae</taxon>
        <taxon>Gigaspora</taxon>
    </lineage>
</organism>
<gene>
    <name evidence="1" type="ORF">GMARGA_LOCUS21049</name>
</gene>
<feature type="non-terminal residue" evidence="1">
    <location>
        <position position="140"/>
    </location>
</feature>
<protein>
    <submittedName>
        <fullName evidence="1">6774_t:CDS:1</fullName>
    </submittedName>
</protein>
<sequence>MQMLTNQAFRQSQIKMEDENDFMNIAKYACCALKYFSVYKKFEQLYLSIDEKLRFDNIIEQTQKIILTNYGLVNDILSSETIIHIPILPIQFIMPFRVCILKLILTAYYYSNKAVVLKNIGWMNLVAGIIPELQNDEKEK</sequence>
<reference evidence="1 2" key="1">
    <citation type="submission" date="2021-06" db="EMBL/GenBank/DDBJ databases">
        <authorList>
            <person name="Kallberg Y."/>
            <person name="Tangrot J."/>
            <person name="Rosling A."/>
        </authorList>
    </citation>
    <scope>NUCLEOTIDE SEQUENCE [LARGE SCALE GENOMIC DNA]</scope>
    <source>
        <strain evidence="1 2">120-4 pot B 10/14</strain>
    </source>
</reference>
<evidence type="ECO:0000313" key="2">
    <source>
        <dbReference type="Proteomes" id="UP000789901"/>
    </source>
</evidence>
<name>A0ABN7VQN5_GIGMA</name>